<dbReference type="Proteomes" id="UP000553776">
    <property type="component" value="Unassembled WGS sequence"/>
</dbReference>
<sequence length="236" mass="27738">MLRSIFGEPPREWQGPLQDTVQTIERFARLMRDKGRGEAGSAVKFRKYAIWSEGLLRSLDELEQSKYAAERYAAKVAKPSVDEMSSAERLNYYRHVYYDKNAYIRVFSLLDKLGMLLNETLGLRTERIKSRFSYFTVLRGMRGSERHARLAEALNEWKERHQDAMNRLRKRRNMEIHHMNAEFQDDLLHSLNPDTGSAHLENIAANMNDLEEGWEMAWRTLDLSFRYLLKQGSQMA</sequence>
<evidence type="ECO:0000313" key="4">
    <source>
        <dbReference type="Proteomes" id="UP000553776"/>
    </source>
</evidence>
<evidence type="ECO:0000259" key="2">
    <source>
        <dbReference type="Pfam" id="PF18730"/>
    </source>
</evidence>
<dbReference type="AlphaFoldDB" id="A0A841TYE3"/>
<dbReference type="EMBL" id="JACJVR010000044">
    <property type="protein sequence ID" value="MBB6691998.1"/>
    <property type="molecule type" value="Genomic_DNA"/>
</dbReference>
<gene>
    <name evidence="3" type="ORF">H7B90_11365</name>
</gene>
<accession>A0A841TYE3</accession>
<name>A0A841TYE3_9BACL</name>
<dbReference type="RefSeq" id="WP_185135991.1">
    <property type="nucleotide sequence ID" value="NZ_JACJVR010000044.1"/>
</dbReference>
<evidence type="ECO:0000256" key="1">
    <source>
        <dbReference type="SAM" id="Coils"/>
    </source>
</evidence>
<organism evidence="3 4">
    <name type="scientific">Cohnella xylanilytica</name>
    <dbReference type="NCBI Taxonomy" id="557555"/>
    <lineage>
        <taxon>Bacteria</taxon>
        <taxon>Bacillati</taxon>
        <taxon>Bacillota</taxon>
        <taxon>Bacilli</taxon>
        <taxon>Bacillales</taxon>
        <taxon>Paenibacillaceae</taxon>
        <taxon>Cohnella</taxon>
    </lineage>
</organism>
<feature type="domain" description="Cthe-2314-like HEPN" evidence="2">
    <location>
        <begin position="51"/>
        <end position="228"/>
    </location>
</feature>
<reference evidence="3 4" key="1">
    <citation type="submission" date="2020-08" db="EMBL/GenBank/DDBJ databases">
        <title>Cohnella phylogeny.</title>
        <authorList>
            <person name="Dunlap C."/>
        </authorList>
    </citation>
    <scope>NUCLEOTIDE SEQUENCE [LARGE SCALE GENOMIC DNA]</scope>
    <source>
        <strain evidence="3 4">DSM 25239</strain>
    </source>
</reference>
<keyword evidence="1" id="KW-0175">Coiled coil</keyword>
<dbReference type="Pfam" id="PF18730">
    <property type="entry name" value="HEPN_Cthe2314"/>
    <property type="match status" value="1"/>
</dbReference>
<feature type="coiled-coil region" evidence="1">
    <location>
        <begin position="147"/>
        <end position="174"/>
    </location>
</feature>
<dbReference type="InterPro" id="IPR041394">
    <property type="entry name" value="HEPN_Cthe2314"/>
</dbReference>
<proteinExistence type="predicted"/>
<protein>
    <recommendedName>
        <fullName evidence="2">Cthe-2314-like HEPN domain-containing protein</fullName>
    </recommendedName>
</protein>
<evidence type="ECO:0000313" key="3">
    <source>
        <dbReference type="EMBL" id="MBB6691998.1"/>
    </source>
</evidence>
<comment type="caution">
    <text evidence="3">The sequence shown here is derived from an EMBL/GenBank/DDBJ whole genome shotgun (WGS) entry which is preliminary data.</text>
</comment>
<keyword evidence="4" id="KW-1185">Reference proteome</keyword>